<keyword evidence="2" id="KW-0238">DNA-binding</keyword>
<dbReference type="Pfam" id="PF00392">
    <property type="entry name" value="GntR"/>
    <property type="match status" value="1"/>
</dbReference>
<evidence type="ECO:0000256" key="2">
    <source>
        <dbReference type="ARBA" id="ARBA00023125"/>
    </source>
</evidence>
<evidence type="ECO:0000259" key="5">
    <source>
        <dbReference type="PROSITE" id="PS50949"/>
    </source>
</evidence>
<evidence type="ECO:0000256" key="1">
    <source>
        <dbReference type="ARBA" id="ARBA00023015"/>
    </source>
</evidence>
<reference evidence="6 7" key="1">
    <citation type="submission" date="2017-02" db="EMBL/GenBank/DDBJ databases">
        <authorList>
            <person name="Peterson S.W."/>
        </authorList>
    </citation>
    <scope>NUCLEOTIDE SEQUENCE [LARGE SCALE GENOMIC DNA]</scope>
    <source>
        <strain evidence="6 7">B Mb 05.01</strain>
    </source>
</reference>
<dbReference type="PROSITE" id="PS50949">
    <property type="entry name" value="HTH_GNTR"/>
    <property type="match status" value="1"/>
</dbReference>
<sequence>MSGADERELGSSRVAAWLRDAILDGVRTPDSKLIERDLAAEFGVSRIPVRDALKMLDGEGLVELRPRTWAVVREFTATDLADLDEVRLVLEPMAFRLAAERRRSDGLARLQAAVVLEQEGARLGDKMLSRQAAVDFHEIVVEVAGNRLLAELMGSIRSRMRWSLVQHDDLQHITAEHAALYQAVHDQDGDRASALAIEHVESSRRVRRAYRERAGGDRRTADADRSPTGILGG</sequence>
<feature type="domain" description="HTH gntR-type" evidence="5">
    <location>
        <begin position="8"/>
        <end position="75"/>
    </location>
</feature>
<dbReference type="PANTHER" id="PTHR43537:SF45">
    <property type="entry name" value="GNTR FAMILY REGULATORY PROTEIN"/>
    <property type="match status" value="1"/>
</dbReference>
<keyword evidence="3" id="KW-0804">Transcription</keyword>
<dbReference type="Pfam" id="PF07729">
    <property type="entry name" value="FCD"/>
    <property type="match status" value="1"/>
</dbReference>
<name>A0A1R4JGH1_9MICO</name>
<dbReference type="SMART" id="SM00895">
    <property type="entry name" value="FCD"/>
    <property type="match status" value="1"/>
</dbReference>
<protein>
    <submittedName>
        <fullName evidence="6">Transcriptional regulator, GntR family</fullName>
    </submittedName>
</protein>
<dbReference type="InterPro" id="IPR000524">
    <property type="entry name" value="Tscrpt_reg_HTH_GntR"/>
</dbReference>
<evidence type="ECO:0000313" key="7">
    <source>
        <dbReference type="Proteomes" id="UP000196320"/>
    </source>
</evidence>
<dbReference type="GO" id="GO:0003700">
    <property type="term" value="F:DNA-binding transcription factor activity"/>
    <property type="evidence" value="ECO:0007669"/>
    <property type="project" value="InterPro"/>
</dbReference>
<dbReference type="Proteomes" id="UP000196320">
    <property type="component" value="Unassembled WGS sequence"/>
</dbReference>
<dbReference type="SMART" id="SM00345">
    <property type="entry name" value="HTH_GNTR"/>
    <property type="match status" value="1"/>
</dbReference>
<accession>A0A1R4JGH1</accession>
<evidence type="ECO:0000313" key="6">
    <source>
        <dbReference type="EMBL" id="SJN31024.1"/>
    </source>
</evidence>
<feature type="compositionally biased region" description="Basic and acidic residues" evidence="4">
    <location>
        <begin position="209"/>
        <end position="225"/>
    </location>
</feature>
<dbReference type="InterPro" id="IPR011711">
    <property type="entry name" value="GntR_C"/>
</dbReference>
<dbReference type="SUPFAM" id="SSF48008">
    <property type="entry name" value="GntR ligand-binding domain-like"/>
    <property type="match status" value="1"/>
</dbReference>
<dbReference type="PRINTS" id="PR00035">
    <property type="entry name" value="HTHGNTR"/>
</dbReference>
<dbReference type="InterPro" id="IPR036390">
    <property type="entry name" value="WH_DNA-bd_sf"/>
</dbReference>
<dbReference type="SUPFAM" id="SSF46785">
    <property type="entry name" value="Winged helix' DNA-binding domain"/>
    <property type="match status" value="1"/>
</dbReference>
<dbReference type="RefSeq" id="WP_306298513.1">
    <property type="nucleotide sequence ID" value="NZ_FUKO01000019.1"/>
</dbReference>
<evidence type="ECO:0000256" key="4">
    <source>
        <dbReference type="SAM" id="MobiDB-lite"/>
    </source>
</evidence>
<feature type="region of interest" description="Disordered" evidence="4">
    <location>
        <begin position="209"/>
        <end position="233"/>
    </location>
</feature>
<dbReference type="CDD" id="cd07377">
    <property type="entry name" value="WHTH_GntR"/>
    <property type="match status" value="1"/>
</dbReference>
<organism evidence="6 7">
    <name type="scientific">Microbacterium esteraromaticum</name>
    <dbReference type="NCBI Taxonomy" id="57043"/>
    <lineage>
        <taxon>Bacteria</taxon>
        <taxon>Bacillati</taxon>
        <taxon>Actinomycetota</taxon>
        <taxon>Actinomycetes</taxon>
        <taxon>Micrococcales</taxon>
        <taxon>Microbacteriaceae</taxon>
        <taxon>Microbacterium</taxon>
    </lineage>
</organism>
<dbReference type="AlphaFoldDB" id="A0A1R4JGH1"/>
<dbReference type="Gene3D" id="1.20.120.530">
    <property type="entry name" value="GntR ligand-binding domain-like"/>
    <property type="match status" value="1"/>
</dbReference>
<keyword evidence="1" id="KW-0805">Transcription regulation</keyword>
<proteinExistence type="predicted"/>
<dbReference type="EMBL" id="FUKO01000019">
    <property type="protein sequence ID" value="SJN31024.1"/>
    <property type="molecule type" value="Genomic_DNA"/>
</dbReference>
<dbReference type="InterPro" id="IPR036388">
    <property type="entry name" value="WH-like_DNA-bd_sf"/>
</dbReference>
<dbReference type="PANTHER" id="PTHR43537">
    <property type="entry name" value="TRANSCRIPTIONAL REGULATOR, GNTR FAMILY"/>
    <property type="match status" value="1"/>
</dbReference>
<dbReference type="Gene3D" id="1.10.10.10">
    <property type="entry name" value="Winged helix-like DNA-binding domain superfamily/Winged helix DNA-binding domain"/>
    <property type="match status" value="1"/>
</dbReference>
<dbReference type="GO" id="GO:0003677">
    <property type="term" value="F:DNA binding"/>
    <property type="evidence" value="ECO:0007669"/>
    <property type="project" value="UniProtKB-KW"/>
</dbReference>
<keyword evidence="7" id="KW-1185">Reference proteome</keyword>
<dbReference type="InterPro" id="IPR008920">
    <property type="entry name" value="TF_FadR/GntR_C"/>
</dbReference>
<gene>
    <name evidence="6" type="ORF">FM104_07230</name>
</gene>
<evidence type="ECO:0000256" key="3">
    <source>
        <dbReference type="ARBA" id="ARBA00023163"/>
    </source>
</evidence>